<dbReference type="GO" id="GO:0008270">
    <property type="term" value="F:zinc ion binding"/>
    <property type="evidence" value="ECO:0007669"/>
    <property type="project" value="UniProtKB-KW"/>
</dbReference>
<reference evidence="15 16" key="1">
    <citation type="submission" date="2020-05" db="EMBL/GenBank/DDBJ databases">
        <title>Complete genome sequencing of Campylobacter and Arcobacter type strains.</title>
        <authorList>
            <person name="Miller W.G."/>
            <person name="Yee E."/>
        </authorList>
    </citation>
    <scope>NUCLEOTIDE SEQUENCE [LARGE SCALE GENOMIC DNA]</scope>
    <source>
        <strain evidence="15 16">LMG 26156</strain>
    </source>
</reference>
<dbReference type="Pfam" id="PF13481">
    <property type="entry name" value="AAA_25"/>
    <property type="match status" value="1"/>
</dbReference>
<comment type="function">
    <text evidence="13">DNA-dependent ATPase involved in processing of recombination intermediates, plays a role in repairing DNA breaks. Stimulates the branch migration of RecA-mediated strand transfer reactions, allowing the 3' invading strand to extend heteroduplex DNA faster. Binds ssDNA in the presence of ADP but not other nucleotides, has ATPase activity that is stimulated by ssDNA and various branched DNA structures, but inhibited by SSB. Does not have RecA's homology-searching function.</text>
</comment>
<feature type="region of interest" description="Lon-protease-like" evidence="11">
    <location>
        <begin position="352"/>
        <end position="449"/>
    </location>
</feature>
<evidence type="ECO:0000256" key="9">
    <source>
        <dbReference type="ARBA" id="ARBA00023125"/>
    </source>
</evidence>
<keyword evidence="5" id="KW-0378">Hydrolase</keyword>
<accession>A0AAE7E5A5</accession>
<evidence type="ECO:0000256" key="8">
    <source>
        <dbReference type="ARBA" id="ARBA00023016"/>
    </source>
</evidence>
<keyword evidence="3 11" id="KW-0227">DNA damage</keyword>
<dbReference type="Proteomes" id="UP000503482">
    <property type="component" value="Chromosome"/>
</dbReference>
<evidence type="ECO:0000256" key="4">
    <source>
        <dbReference type="ARBA" id="ARBA00022771"/>
    </source>
</evidence>
<dbReference type="NCBIfam" id="TIGR00416">
    <property type="entry name" value="sms"/>
    <property type="match status" value="1"/>
</dbReference>
<dbReference type="PANTHER" id="PTHR32472:SF10">
    <property type="entry name" value="DNA REPAIR PROTEIN RADA-LIKE PROTEIN"/>
    <property type="match status" value="1"/>
</dbReference>
<keyword evidence="8 11" id="KW-0346">Stress response</keyword>
<evidence type="ECO:0000313" key="16">
    <source>
        <dbReference type="Proteomes" id="UP000503482"/>
    </source>
</evidence>
<dbReference type="GO" id="GO:0000725">
    <property type="term" value="P:recombinational repair"/>
    <property type="evidence" value="ECO:0007669"/>
    <property type="project" value="UniProtKB-UniRule"/>
</dbReference>
<keyword evidence="2 11" id="KW-0547">Nucleotide-binding</keyword>
<dbReference type="Gene3D" id="3.30.230.10">
    <property type="match status" value="1"/>
</dbReference>
<dbReference type="RefSeq" id="WP_128357870.1">
    <property type="nucleotide sequence ID" value="NZ_CP053840.1"/>
</dbReference>
<dbReference type="InterPro" id="IPR027417">
    <property type="entry name" value="P-loop_NTPase"/>
</dbReference>
<evidence type="ECO:0000256" key="11">
    <source>
        <dbReference type="HAMAP-Rule" id="MF_01498"/>
    </source>
</evidence>
<keyword evidence="10 11" id="KW-0234">DNA repair</keyword>
<evidence type="ECO:0000256" key="5">
    <source>
        <dbReference type="ARBA" id="ARBA00022801"/>
    </source>
</evidence>
<dbReference type="Pfam" id="PF13541">
    <property type="entry name" value="ChlI"/>
    <property type="match status" value="1"/>
</dbReference>
<dbReference type="GO" id="GO:0005829">
    <property type="term" value="C:cytosol"/>
    <property type="evidence" value="ECO:0007669"/>
    <property type="project" value="TreeGrafter"/>
</dbReference>
<dbReference type="PRINTS" id="PR01874">
    <property type="entry name" value="DNAREPAIRADA"/>
</dbReference>
<keyword evidence="1 11" id="KW-0479">Metal-binding</keyword>
<dbReference type="GO" id="GO:0003684">
    <property type="term" value="F:damaged DNA binding"/>
    <property type="evidence" value="ECO:0007669"/>
    <property type="project" value="InterPro"/>
</dbReference>
<keyword evidence="6 13" id="KW-0862">Zinc</keyword>
<evidence type="ECO:0000256" key="6">
    <source>
        <dbReference type="ARBA" id="ARBA00022833"/>
    </source>
</evidence>
<evidence type="ECO:0000259" key="14">
    <source>
        <dbReference type="PROSITE" id="PS50162"/>
    </source>
</evidence>
<dbReference type="KEGG" id="avp:AVENP_2030"/>
<comment type="function">
    <text evidence="11">Plays a role in repairing double-strand DNA breaks, probably involving stabilizing or processing branched DNA or blocked replication forks.</text>
</comment>
<dbReference type="InterPro" id="IPR003593">
    <property type="entry name" value="AAA+_ATPase"/>
</dbReference>
<dbReference type="PROSITE" id="PS50162">
    <property type="entry name" value="RECA_2"/>
    <property type="match status" value="1"/>
</dbReference>
<dbReference type="PANTHER" id="PTHR32472">
    <property type="entry name" value="DNA REPAIR PROTEIN RADA"/>
    <property type="match status" value="1"/>
</dbReference>
<feature type="short sequence motif" description="RadA KNRFG motif" evidence="11">
    <location>
        <begin position="254"/>
        <end position="258"/>
    </location>
</feature>
<dbReference type="AlphaFoldDB" id="A0AAE7E5A5"/>
<keyword evidence="9 11" id="KW-0238">DNA-binding</keyword>
<dbReference type="GO" id="GO:0140664">
    <property type="term" value="F:ATP-dependent DNA damage sensor activity"/>
    <property type="evidence" value="ECO:0007669"/>
    <property type="project" value="InterPro"/>
</dbReference>
<evidence type="ECO:0000256" key="7">
    <source>
        <dbReference type="ARBA" id="ARBA00022840"/>
    </source>
</evidence>
<dbReference type="SMART" id="SM00382">
    <property type="entry name" value="AAA"/>
    <property type="match status" value="1"/>
</dbReference>
<dbReference type="InterPro" id="IPR020568">
    <property type="entry name" value="Ribosomal_Su5_D2-typ_SF"/>
</dbReference>
<proteinExistence type="inferred from homology"/>
<dbReference type="InterPro" id="IPR014721">
    <property type="entry name" value="Ribsml_uS5_D2-typ_fold_subgr"/>
</dbReference>
<name>A0AAE7E5A5_9BACT</name>
<keyword evidence="7 11" id="KW-0067">ATP-binding</keyword>
<dbReference type="GO" id="GO:0005524">
    <property type="term" value="F:ATP binding"/>
    <property type="evidence" value="ECO:0007669"/>
    <property type="project" value="UniProtKB-UniRule"/>
</dbReference>
<evidence type="ECO:0000256" key="2">
    <source>
        <dbReference type="ARBA" id="ARBA00022741"/>
    </source>
</evidence>
<organism evidence="15 16">
    <name type="scientific">Arcobacter venerupis</name>
    <dbReference type="NCBI Taxonomy" id="1054033"/>
    <lineage>
        <taxon>Bacteria</taxon>
        <taxon>Pseudomonadati</taxon>
        <taxon>Campylobacterota</taxon>
        <taxon>Epsilonproteobacteria</taxon>
        <taxon>Campylobacterales</taxon>
        <taxon>Arcobacteraceae</taxon>
        <taxon>Arcobacter</taxon>
    </lineage>
</organism>
<dbReference type="GO" id="GO:0016787">
    <property type="term" value="F:hydrolase activity"/>
    <property type="evidence" value="ECO:0007669"/>
    <property type="project" value="UniProtKB-KW"/>
</dbReference>
<dbReference type="InterPro" id="IPR020588">
    <property type="entry name" value="RecA_ATP-bd"/>
</dbReference>
<comment type="domain">
    <text evidence="11">The middle region has homology to RecA with ATPase motifs including the RadA KNRFG motif, while the C-terminus is homologous to Lon protease.</text>
</comment>
<dbReference type="CDD" id="cd01121">
    <property type="entry name" value="RadA_SMS_N"/>
    <property type="match status" value="1"/>
</dbReference>
<evidence type="ECO:0000256" key="1">
    <source>
        <dbReference type="ARBA" id="ARBA00022723"/>
    </source>
</evidence>
<keyword evidence="16" id="KW-1185">Reference proteome</keyword>
<evidence type="ECO:0000256" key="12">
    <source>
        <dbReference type="NCBIfam" id="TIGR00416"/>
    </source>
</evidence>
<comment type="similarity">
    <text evidence="11 13">Belongs to the RecA family. RadA subfamily.</text>
</comment>
<dbReference type="FunFam" id="3.40.50.300:FF:000050">
    <property type="entry name" value="DNA repair protein RadA"/>
    <property type="match status" value="1"/>
</dbReference>
<evidence type="ECO:0000256" key="13">
    <source>
        <dbReference type="RuleBase" id="RU003555"/>
    </source>
</evidence>
<dbReference type="EMBL" id="CP053840">
    <property type="protein sequence ID" value="QKF67571.1"/>
    <property type="molecule type" value="Genomic_DNA"/>
</dbReference>
<dbReference type="HAMAP" id="MF_01498">
    <property type="entry name" value="RadA_bact"/>
    <property type="match status" value="1"/>
</dbReference>
<dbReference type="InterPro" id="IPR041166">
    <property type="entry name" value="Rubredoxin_2"/>
</dbReference>
<protein>
    <recommendedName>
        <fullName evidence="11 12">DNA repair protein RadA</fullName>
    </recommendedName>
</protein>
<feature type="domain" description="RecA family profile 1" evidence="14">
    <location>
        <begin position="68"/>
        <end position="217"/>
    </location>
</feature>
<dbReference type="Gene3D" id="3.40.50.300">
    <property type="entry name" value="P-loop containing nucleotide triphosphate hydrolases"/>
    <property type="match status" value="1"/>
</dbReference>
<dbReference type="Pfam" id="PF18073">
    <property type="entry name" value="Zn_ribbon_LapB"/>
    <property type="match status" value="1"/>
</dbReference>
<evidence type="ECO:0000313" key="15">
    <source>
        <dbReference type="EMBL" id="QKF67571.1"/>
    </source>
</evidence>
<dbReference type="SUPFAM" id="SSF52540">
    <property type="entry name" value="P-loop containing nucleoside triphosphate hydrolases"/>
    <property type="match status" value="1"/>
</dbReference>
<dbReference type="SUPFAM" id="SSF54211">
    <property type="entry name" value="Ribosomal protein S5 domain 2-like"/>
    <property type="match status" value="1"/>
</dbReference>
<feature type="binding site" evidence="11">
    <location>
        <begin position="97"/>
        <end position="104"/>
    </location>
    <ligand>
        <name>ATP</name>
        <dbReference type="ChEBI" id="CHEBI:30616"/>
    </ligand>
</feature>
<sequence>MAKKKISLFECQHCGEQATKWLGKCPNCGSWDSFIELNQEQQEVLKHTSKLVNTTSKAVPITQIQQDNVTRFSSFNDEFDLVLGGGIVPGSLTLIGGSPGVGKSTLLLKVAGSIAKSGKKVLYVSGEESAGQIKLRANRLDANHDSLYLLSEIKLEEIQDELLRENYEVVIIDSIQTIYSSNLSSAPGSVSQVREITFELMRKAKESDIAMFIIGHITKDGSIAGPRVLEHMVDTVLYFEGEASRELRMLRGFKNRFGSTSEIGIFEMTAEGLISAKDIASKFFDKSKAQSGSALTVVMEGSRAIILEVQALVTESTYPNPKRSATGFDANRLTMLLALLEKKIDLPLNNYDVFINISGGIKIKESSADLAVIAAIISSYRDRPISKESAFIGEVSLTGEIKDVYSIDIRLKEAQAQGMKKAVIAQKTNLKLDIKTFAVDEVSKMIELF</sequence>
<dbReference type="InterPro" id="IPR004504">
    <property type="entry name" value="DNA_repair_RadA"/>
</dbReference>
<gene>
    <name evidence="11 15" type="primary">radA</name>
    <name evidence="15" type="ORF">AVENP_2030</name>
</gene>
<keyword evidence="4 13" id="KW-0863">Zinc-finger</keyword>
<evidence type="ECO:0000256" key="3">
    <source>
        <dbReference type="ARBA" id="ARBA00022763"/>
    </source>
</evidence>
<evidence type="ECO:0000256" key="10">
    <source>
        <dbReference type="ARBA" id="ARBA00023204"/>
    </source>
</evidence>